<dbReference type="InterPro" id="IPR001254">
    <property type="entry name" value="Trypsin_dom"/>
</dbReference>
<evidence type="ECO:0000256" key="1">
    <source>
        <dbReference type="ARBA" id="ARBA00007664"/>
    </source>
</evidence>
<protein>
    <submittedName>
        <fullName evidence="7">Trypsin-2-like</fullName>
    </submittedName>
</protein>
<keyword evidence="5" id="KW-1015">Disulfide bond</keyword>
<evidence type="ECO:0000313" key="8">
    <source>
        <dbReference type="Proteomes" id="UP000747542"/>
    </source>
</evidence>
<keyword evidence="3" id="KW-0378">Hydrolase</keyword>
<evidence type="ECO:0000256" key="4">
    <source>
        <dbReference type="ARBA" id="ARBA00022825"/>
    </source>
</evidence>
<dbReference type="FunFam" id="2.40.10.10:FF:000068">
    <property type="entry name" value="transmembrane protease serine 2"/>
    <property type="match status" value="1"/>
</dbReference>
<dbReference type="GO" id="GO:0004252">
    <property type="term" value="F:serine-type endopeptidase activity"/>
    <property type="evidence" value="ECO:0007669"/>
    <property type="project" value="InterPro"/>
</dbReference>
<dbReference type="SMART" id="SM00020">
    <property type="entry name" value="Tryp_SPc"/>
    <property type="match status" value="1"/>
</dbReference>
<dbReference type="PANTHER" id="PTHR24276">
    <property type="entry name" value="POLYSERASE-RELATED"/>
    <property type="match status" value="1"/>
</dbReference>
<accession>A0A8J5MUR0</accession>
<reference evidence="7" key="1">
    <citation type="journal article" date="2021" name="Sci. Adv.">
        <title>The American lobster genome reveals insights on longevity, neural, and immune adaptations.</title>
        <authorList>
            <person name="Polinski J.M."/>
            <person name="Zimin A.V."/>
            <person name="Clark K.F."/>
            <person name="Kohn A.B."/>
            <person name="Sadowski N."/>
            <person name="Timp W."/>
            <person name="Ptitsyn A."/>
            <person name="Khanna P."/>
            <person name="Romanova D.Y."/>
            <person name="Williams P."/>
            <person name="Greenwood S.J."/>
            <person name="Moroz L.L."/>
            <person name="Walt D.R."/>
            <person name="Bodnar A.G."/>
        </authorList>
    </citation>
    <scope>NUCLEOTIDE SEQUENCE</scope>
    <source>
        <strain evidence="7">GMGI-L3</strain>
    </source>
</reference>
<evidence type="ECO:0000313" key="7">
    <source>
        <dbReference type="EMBL" id="KAG7165140.1"/>
    </source>
</evidence>
<proteinExistence type="inferred from homology"/>
<dbReference type="PROSITE" id="PS00134">
    <property type="entry name" value="TRYPSIN_HIS"/>
    <property type="match status" value="1"/>
</dbReference>
<dbReference type="PANTHER" id="PTHR24276:SF91">
    <property type="entry name" value="AT26814P-RELATED"/>
    <property type="match status" value="1"/>
</dbReference>
<dbReference type="AlphaFoldDB" id="A0A8J5MUR0"/>
<sequence length="276" mass="30086">MWMDIGGSTLLMKCSYALDRRRRSRDYLQVTADDAQAERYYGSGSVEITAETRLDVYFQSNRKNTGIGFECTVSSIPAGGETTPPAQTTAYKCLEATRIVGGQVTDPHEYKFQVVVRTTDNTLCGGSLIHRKWVLTAAHCVSGKNRNQVFVYLGAHQYNDNTNERGAEDLIIHPLYNSNRNDNDAALIKIADAMASDTVGYVCIASNRANLYSQGTATVIGWGTTSSGGSISSTLREADVPLMSNSECSSRYLNYGSYITDNMICAGQPGTDSCQV</sequence>
<dbReference type="InterPro" id="IPR001314">
    <property type="entry name" value="Peptidase_S1A"/>
</dbReference>
<evidence type="ECO:0000256" key="2">
    <source>
        <dbReference type="ARBA" id="ARBA00022670"/>
    </source>
</evidence>
<dbReference type="Proteomes" id="UP000747542">
    <property type="component" value="Unassembled WGS sequence"/>
</dbReference>
<dbReference type="InterPro" id="IPR050430">
    <property type="entry name" value="Peptidase_S1"/>
</dbReference>
<dbReference type="InterPro" id="IPR018114">
    <property type="entry name" value="TRYPSIN_HIS"/>
</dbReference>
<dbReference type="InterPro" id="IPR009003">
    <property type="entry name" value="Peptidase_S1_PA"/>
</dbReference>
<dbReference type="InterPro" id="IPR043504">
    <property type="entry name" value="Peptidase_S1_PA_chymotrypsin"/>
</dbReference>
<dbReference type="PROSITE" id="PS50240">
    <property type="entry name" value="TRYPSIN_DOM"/>
    <property type="match status" value="1"/>
</dbReference>
<dbReference type="PRINTS" id="PR00722">
    <property type="entry name" value="CHYMOTRYPSIN"/>
</dbReference>
<feature type="domain" description="Peptidase S1" evidence="6">
    <location>
        <begin position="99"/>
        <end position="276"/>
    </location>
</feature>
<dbReference type="EMBL" id="JAHLQT010024847">
    <property type="protein sequence ID" value="KAG7165140.1"/>
    <property type="molecule type" value="Genomic_DNA"/>
</dbReference>
<evidence type="ECO:0000259" key="6">
    <source>
        <dbReference type="PROSITE" id="PS50240"/>
    </source>
</evidence>
<dbReference type="Pfam" id="PF00089">
    <property type="entry name" value="Trypsin"/>
    <property type="match status" value="1"/>
</dbReference>
<dbReference type="SUPFAM" id="SSF50494">
    <property type="entry name" value="Trypsin-like serine proteases"/>
    <property type="match status" value="1"/>
</dbReference>
<evidence type="ECO:0000256" key="5">
    <source>
        <dbReference type="ARBA" id="ARBA00023157"/>
    </source>
</evidence>
<keyword evidence="4" id="KW-0720">Serine protease</keyword>
<keyword evidence="2" id="KW-0645">Protease</keyword>
<organism evidence="7 8">
    <name type="scientific">Homarus americanus</name>
    <name type="common">American lobster</name>
    <dbReference type="NCBI Taxonomy" id="6706"/>
    <lineage>
        <taxon>Eukaryota</taxon>
        <taxon>Metazoa</taxon>
        <taxon>Ecdysozoa</taxon>
        <taxon>Arthropoda</taxon>
        <taxon>Crustacea</taxon>
        <taxon>Multicrustacea</taxon>
        <taxon>Malacostraca</taxon>
        <taxon>Eumalacostraca</taxon>
        <taxon>Eucarida</taxon>
        <taxon>Decapoda</taxon>
        <taxon>Pleocyemata</taxon>
        <taxon>Astacidea</taxon>
        <taxon>Nephropoidea</taxon>
        <taxon>Nephropidae</taxon>
        <taxon>Homarus</taxon>
    </lineage>
</organism>
<dbReference type="GO" id="GO:0006508">
    <property type="term" value="P:proteolysis"/>
    <property type="evidence" value="ECO:0007669"/>
    <property type="project" value="UniProtKB-KW"/>
</dbReference>
<comment type="caution">
    <text evidence="7">The sequence shown here is derived from an EMBL/GenBank/DDBJ whole genome shotgun (WGS) entry which is preliminary data.</text>
</comment>
<evidence type="ECO:0000256" key="3">
    <source>
        <dbReference type="ARBA" id="ARBA00022801"/>
    </source>
</evidence>
<comment type="similarity">
    <text evidence="1">Belongs to the peptidase S1 family.</text>
</comment>
<keyword evidence="8" id="KW-1185">Reference proteome</keyword>
<gene>
    <name evidence="7" type="primary">Tryp2-L</name>
    <name evidence="7" type="ORF">Hamer_G004924</name>
</gene>
<dbReference type="Gene3D" id="2.40.10.10">
    <property type="entry name" value="Trypsin-like serine proteases"/>
    <property type="match status" value="1"/>
</dbReference>
<name>A0A8J5MUR0_HOMAM</name>
<dbReference type="CDD" id="cd00190">
    <property type="entry name" value="Tryp_SPc"/>
    <property type="match status" value="1"/>
</dbReference>